<sequence length="113" mass="12548">MEVMSDRLIFTGTPTIKLKTFDGEIFTLYGVSLATSSETSGMVIGSVVVPISELQAKAQFSITDDQIKLLNKGISKVRISTAPITHERTFSQDVIGKRLFKQFESVKKKTNEF</sequence>
<dbReference type="STRING" id="596327.PORUE0001_0744"/>
<reference evidence="1 2" key="1">
    <citation type="submission" date="2009-04" db="EMBL/GenBank/DDBJ databases">
        <authorList>
            <person name="Sebastian Y."/>
            <person name="Madupu R."/>
            <person name="Durkin A.S."/>
            <person name="Torralba M."/>
            <person name="Methe B."/>
            <person name="Sutton G.G."/>
            <person name="Strausberg R.L."/>
            <person name="Nelson K.E."/>
        </authorList>
    </citation>
    <scope>NUCLEOTIDE SEQUENCE [LARGE SCALE GENOMIC DNA]</scope>
    <source>
        <strain evidence="1 2">60-3</strain>
    </source>
</reference>
<dbReference type="EMBL" id="ACLR01000232">
    <property type="protein sequence ID" value="EEK15908.1"/>
    <property type="molecule type" value="Genomic_DNA"/>
</dbReference>
<organism evidence="1 2">
    <name type="scientific">Porphyromonas uenonis 60-3</name>
    <dbReference type="NCBI Taxonomy" id="596327"/>
    <lineage>
        <taxon>Bacteria</taxon>
        <taxon>Pseudomonadati</taxon>
        <taxon>Bacteroidota</taxon>
        <taxon>Bacteroidia</taxon>
        <taxon>Bacteroidales</taxon>
        <taxon>Porphyromonadaceae</taxon>
        <taxon>Porphyromonas</taxon>
    </lineage>
</organism>
<dbReference type="eggNOG" id="ENOG5034BQF">
    <property type="taxonomic scope" value="Bacteria"/>
</dbReference>
<dbReference type="AlphaFoldDB" id="C2MED0"/>
<name>C2MED0_9PORP</name>
<keyword evidence="2" id="KW-1185">Reference proteome</keyword>
<proteinExistence type="predicted"/>
<comment type="caution">
    <text evidence="1">The sequence shown here is derived from an EMBL/GenBank/DDBJ whole genome shotgun (WGS) entry which is preliminary data.</text>
</comment>
<dbReference type="Proteomes" id="UP000003303">
    <property type="component" value="Unassembled WGS sequence"/>
</dbReference>
<accession>C2MED0</accession>
<gene>
    <name evidence="1" type="ORF">PORUE0001_0744</name>
</gene>
<evidence type="ECO:0000313" key="2">
    <source>
        <dbReference type="Proteomes" id="UP000003303"/>
    </source>
</evidence>
<protein>
    <submittedName>
        <fullName evidence="1">Uncharacterized protein</fullName>
    </submittedName>
</protein>
<evidence type="ECO:0000313" key="1">
    <source>
        <dbReference type="EMBL" id="EEK15908.1"/>
    </source>
</evidence>